<reference evidence="4" key="1">
    <citation type="journal article" date="2021" name="PeerJ">
        <title>Extensive microbial diversity within the chicken gut microbiome revealed by metagenomics and culture.</title>
        <authorList>
            <person name="Gilroy R."/>
            <person name="Ravi A."/>
            <person name="Getino M."/>
            <person name="Pursley I."/>
            <person name="Horton D.L."/>
            <person name="Alikhan N.F."/>
            <person name="Baker D."/>
            <person name="Gharbi K."/>
            <person name="Hall N."/>
            <person name="Watson M."/>
            <person name="Adriaenssens E.M."/>
            <person name="Foster-Nyarko E."/>
            <person name="Jarju S."/>
            <person name="Secka A."/>
            <person name="Antonio M."/>
            <person name="Oren A."/>
            <person name="Chaudhuri R.R."/>
            <person name="La Ragione R."/>
            <person name="Hildebrand F."/>
            <person name="Pallen M.J."/>
        </authorList>
    </citation>
    <scope>NUCLEOTIDE SEQUENCE</scope>
    <source>
        <strain evidence="4">A6-441</strain>
    </source>
</reference>
<evidence type="ECO:0000256" key="2">
    <source>
        <dbReference type="ARBA" id="ARBA00022803"/>
    </source>
</evidence>
<proteinExistence type="predicted"/>
<feature type="repeat" description="TPR" evidence="3">
    <location>
        <begin position="548"/>
        <end position="581"/>
    </location>
</feature>
<evidence type="ECO:0000313" key="4">
    <source>
        <dbReference type="EMBL" id="MBU3841466.1"/>
    </source>
</evidence>
<keyword evidence="1" id="KW-0677">Repeat</keyword>
<name>A0A9E2NY28_9FUSO</name>
<sequence length="880" mass="103857">MSILTKELIKKFEEAEYLNEILKSLERLQKEKGYTDEEMDKDLDVALWRAYVYNNMDSYEFFELSEKTLSKVKEKGIKNGVWCYRYSCALAYLRRFDEALKYSRLGTEVEPTYPWGWLQLGKLCYKFNLLDEAFNAIDMGLKLVPNDYEFLTLKDDIENDRGYAYANSHYINEEIDKSSEKKLIDIDDDKLYKEFLSKSELEKKLDILHKEDKNQEIIEIINSLPKEELTYNILGRLARAYNNNDEYEKGEDILLMIKERGEKDSLWNFRMGYSCYYSGKLKEAQKYLERCLELNPDELDGDILLRYTYSDLANKKLNEGKNEEAIEYLKKIIAIAKDNEGIIYGESELAWAYDYMREFEKAYKHLEKARKLGRDDIWLHSELGYCLEGLNRYEEAVEEFKKAIDMGRDDIWIFTRLGTVYRELGKYDEALEEYFNGLKIDNNDIYINSEIAWIYDTIKNECNIGLKYLEKVKELGRDDAWINSEFGWVYNYLEKYEEGLLYLEKAKELGRDDVWINFEIGYSLMRLDRKKEALTYYLKAKELGGDNVGIYSELGYCLDSLERYEEALVYLEKARELGRDDIWINSEIGYCLSRLERYEDGLIYLEKAKELGKNDIWLYSELGYCLKKLKKYEEALVYYETANSIGRDDEWLNVEIAECLGELGRIEEGIARLQKILTFKECDEILLNSQIGYMYGKINNSKEALKYLYRAEELGRKDVWLYSEIGWNLADNLETYQEALEYFNKAKNLGRDDAWLEGQIGFVLSKLGNYNKAIEHLEKAKFTLPNDSWITYQLGSAYRKSGDVVKAIEILEQSLIITQFRGWVELELAFCYALIEEKEKAKKYLKEAELYIGGEKENSSEVKRDFEMVKQLLQATDYKI</sequence>
<feature type="repeat" description="TPR" evidence="3">
    <location>
        <begin position="754"/>
        <end position="787"/>
    </location>
</feature>
<dbReference type="PANTHER" id="PTHR12558:SF13">
    <property type="entry name" value="CELL DIVISION CYCLE PROTEIN 27 HOMOLOG"/>
    <property type="match status" value="1"/>
</dbReference>
<dbReference type="AlphaFoldDB" id="A0A9E2NY28"/>
<dbReference type="SMART" id="SM00028">
    <property type="entry name" value="TPR"/>
    <property type="match status" value="17"/>
</dbReference>
<dbReference type="PANTHER" id="PTHR12558">
    <property type="entry name" value="CELL DIVISION CYCLE 16,23,27"/>
    <property type="match status" value="1"/>
</dbReference>
<dbReference type="SUPFAM" id="SSF48452">
    <property type="entry name" value="TPR-like"/>
    <property type="match status" value="3"/>
</dbReference>
<feature type="repeat" description="TPR" evidence="3">
    <location>
        <begin position="411"/>
        <end position="444"/>
    </location>
</feature>
<evidence type="ECO:0000256" key="1">
    <source>
        <dbReference type="ARBA" id="ARBA00022737"/>
    </source>
</evidence>
<evidence type="ECO:0000313" key="5">
    <source>
        <dbReference type="Proteomes" id="UP000724657"/>
    </source>
</evidence>
<gene>
    <name evidence="4" type="ORF">IAA47_00455</name>
</gene>
<accession>A0A9E2NY28</accession>
<dbReference type="PROSITE" id="PS50005">
    <property type="entry name" value="TPR"/>
    <property type="match status" value="5"/>
</dbReference>
<dbReference type="Pfam" id="PF13176">
    <property type="entry name" value="TPR_7"/>
    <property type="match status" value="1"/>
</dbReference>
<dbReference type="Pfam" id="PF07719">
    <property type="entry name" value="TPR_2"/>
    <property type="match status" value="1"/>
</dbReference>
<reference evidence="4" key="2">
    <citation type="submission" date="2021-04" db="EMBL/GenBank/DDBJ databases">
        <authorList>
            <person name="Gilroy R."/>
        </authorList>
    </citation>
    <scope>NUCLEOTIDE SEQUENCE</scope>
    <source>
        <strain evidence="4">A6-441</strain>
    </source>
</reference>
<evidence type="ECO:0000256" key="3">
    <source>
        <dbReference type="PROSITE-ProRule" id="PRU00339"/>
    </source>
</evidence>
<dbReference type="Pfam" id="PF13181">
    <property type="entry name" value="TPR_8"/>
    <property type="match status" value="5"/>
</dbReference>
<dbReference type="Pfam" id="PF13432">
    <property type="entry name" value="TPR_16"/>
    <property type="match status" value="1"/>
</dbReference>
<dbReference type="Gene3D" id="1.25.40.10">
    <property type="entry name" value="Tetratricopeptide repeat domain"/>
    <property type="match status" value="6"/>
</dbReference>
<dbReference type="Proteomes" id="UP000724657">
    <property type="component" value="Unassembled WGS sequence"/>
</dbReference>
<keyword evidence="2 3" id="KW-0802">TPR repeat</keyword>
<feature type="repeat" description="TPR" evidence="3">
    <location>
        <begin position="377"/>
        <end position="410"/>
    </location>
</feature>
<dbReference type="EMBL" id="JAHLFN010000009">
    <property type="protein sequence ID" value="MBU3841466.1"/>
    <property type="molecule type" value="Genomic_DNA"/>
</dbReference>
<organism evidence="4 5">
    <name type="scientific">Candidatus Fusobacterium pullicola</name>
    <dbReference type="NCBI Taxonomy" id="2838601"/>
    <lineage>
        <taxon>Bacteria</taxon>
        <taxon>Fusobacteriati</taxon>
        <taxon>Fusobacteriota</taxon>
        <taxon>Fusobacteriia</taxon>
        <taxon>Fusobacteriales</taxon>
        <taxon>Fusobacteriaceae</taxon>
        <taxon>Fusobacterium</taxon>
    </lineage>
</organism>
<protein>
    <submittedName>
        <fullName evidence="4">Tetratricopeptide repeat protein</fullName>
    </submittedName>
</protein>
<dbReference type="InterPro" id="IPR011990">
    <property type="entry name" value="TPR-like_helical_dom_sf"/>
</dbReference>
<comment type="caution">
    <text evidence="4">The sequence shown here is derived from an EMBL/GenBank/DDBJ whole genome shotgun (WGS) entry which is preliminary data.</text>
</comment>
<dbReference type="InterPro" id="IPR013105">
    <property type="entry name" value="TPR_2"/>
</dbReference>
<dbReference type="InterPro" id="IPR019734">
    <property type="entry name" value="TPR_rpt"/>
</dbReference>
<feature type="repeat" description="TPR" evidence="3">
    <location>
        <begin position="265"/>
        <end position="298"/>
    </location>
</feature>